<name>A0AA39U2Q9_9PEZI</name>
<evidence type="ECO:0000313" key="3">
    <source>
        <dbReference type="Proteomes" id="UP001174934"/>
    </source>
</evidence>
<keyword evidence="3" id="KW-1185">Reference proteome</keyword>
<accession>A0AA39U2Q9</accession>
<dbReference type="EMBL" id="JAULSR010000012">
    <property type="protein sequence ID" value="KAK0609765.1"/>
    <property type="molecule type" value="Genomic_DNA"/>
</dbReference>
<gene>
    <name evidence="2" type="ORF">B0T17DRAFT_594026</name>
</gene>
<dbReference type="AlphaFoldDB" id="A0AA39U2Q9"/>
<protein>
    <submittedName>
        <fullName evidence="2">Uncharacterized protein</fullName>
    </submittedName>
</protein>
<evidence type="ECO:0000313" key="2">
    <source>
        <dbReference type="EMBL" id="KAK0609765.1"/>
    </source>
</evidence>
<comment type="caution">
    <text evidence="2">The sequence shown here is derived from an EMBL/GenBank/DDBJ whole genome shotgun (WGS) entry which is preliminary data.</text>
</comment>
<feature type="region of interest" description="Disordered" evidence="1">
    <location>
        <begin position="409"/>
        <end position="429"/>
    </location>
</feature>
<feature type="region of interest" description="Disordered" evidence="1">
    <location>
        <begin position="123"/>
        <end position="152"/>
    </location>
</feature>
<dbReference type="Proteomes" id="UP001174934">
    <property type="component" value="Unassembled WGS sequence"/>
</dbReference>
<feature type="region of interest" description="Disordered" evidence="1">
    <location>
        <begin position="331"/>
        <end position="359"/>
    </location>
</feature>
<sequence length="440" mass="48128">MGMQLEPLTQSSFEYGPWHYRDIRFQQAEQLDLGSALLGTATSPSLTDRLCETSRIFRAQRMSATRAVEESPWVPRASKLMPKTSSPTVKTSSRLAALANTTAPYLDLGLSRTASTGSEDVLTFPLKVTPPPPRPSLKRRRPTTDVDGPNTACMGCKKRRLRRHLITSRLSEPFSYPASHILNRESATSGDRRLLKMAAILSTRRLHSTAGMDGVQLQPLPLPLPPPQPSPSSLLRRTAVINRFRLRVRTEAVERGDDEVADLAASAALLQQSHGVGLVVGSRFPLASPPPSTGPPSTGPPPPPLRIPFLGHPHPLSKAGIEARLQPLVPPSRPQPVDAAVPCRRLPPSPRLRPARSPELRPTWSTVDLDVLEDLDDDNVAFPTSEHESRYEDEPDDVYADFGVIFGSGGDGDLTDDEGPGEHFEDYMDDLDGIPWSARC</sequence>
<organism evidence="2 3">
    <name type="scientific">Bombardia bombarda</name>
    <dbReference type="NCBI Taxonomy" id="252184"/>
    <lineage>
        <taxon>Eukaryota</taxon>
        <taxon>Fungi</taxon>
        <taxon>Dikarya</taxon>
        <taxon>Ascomycota</taxon>
        <taxon>Pezizomycotina</taxon>
        <taxon>Sordariomycetes</taxon>
        <taxon>Sordariomycetidae</taxon>
        <taxon>Sordariales</taxon>
        <taxon>Lasiosphaeriaceae</taxon>
        <taxon>Bombardia</taxon>
    </lineage>
</organism>
<reference evidence="2" key="1">
    <citation type="submission" date="2023-06" db="EMBL/GenBank/DDBJ databases">
        <title>Genome-scale phylogeny and comparative genomics of the fungal order Sordariales.</title>
        <authorList>
            <consortium name="Lawrence Berkeley National Laboratory"/>
            <person name="Hensen N."/>
            <person name="Bonometti L."/>
            <person name="Westerberg I."/>
            <person name="Brannstrom I.O."/>
            <person name="Guillou S."/>
            <person name="Cros-Aarteil S."/>
            <person name="Calhoun S."/>
            <person name="Haridas S."/>
            <person name="Kuo A."/>
            <person name="Mondo S."/>
            <person name="Pangilinan J."/>
            <person name="Riley R."/>
            <person name="LaButti K."/>
            <person name="Andreopoulos B."/>
            <person name="Lipzen A."/>
            <person name="Chen C."/>
            <person name="Yanf M."/>
            <person name="Daum C."/>
            <person name="Ng V."/>
            <person name="Clum A."/>
            <person name="Steindorff A."/>
            <person name="Ohm R."/>
            <person name="Martin F."/>
            <person name="Silar P."/>
            <person name="Natvig D."/>
            <person name="Lalanne C."/>
            <person name="Gautier V."/>
            <person name="Ament-velasquez S.L."/>
            <person name="Kruys A."/>
            <person name="Hutchinson M.I."/>
            <person name="Powell A.J."/>
            <person name="Barry K."/>
            <person name="Miller A.N."/>
            <person name="Grigoriev I.V."/>
            <person name="Debuchy R."/>
            <person name="Gladieux P."/>
            <person name="Thoren M.H."/>
            <person name="Johannesson H."/>
        </authorList>
    </citation>
    <scope>NUCLEOTIDE SEQUENCE</scope>
    <source>
        <strain evidence="2">SMH3391-2</strain>
    </source>
</reference>
<proteinExistence type="predicted"/>
<evidence type="ECO:0000256" key="1">
    <source>
        <dbReference type="SAM" id="MobiDB-lite"/>
    </source>
</evidence>